<feature type="transmembrane region" description="Helical" evidence="1">
    <location>
        <begin position="141"/>
        <end position="165"/>
    </location>
</feature>
<keyword evidence="1" id="KW-0472">Membrane</keyword>
<feature type="transmembrane region" description="Helical" evidence="1">
    <location>
        <begin position="117"/>
        <end position="135"/>
    </location>
</feature>
<reference evidence="2" key="1">
    <citation type="submission" date="2024-06" db="EMBL/GenBank/DDBJ databases">
        <authorList>
            <person name="Manzano-Marin A."/>
            <person name="Manzano-Marin A."/>
            <person name="Alejandro Manzano Marin A."/>
        </authorList>
    </citation>
    <scope>NUCLEOTIDE SEQUENCE</scope>
    <source>
        <strain evidence="2">Ancorni-2928</strain>
    </source>
</reference>
<evidence type="ECO:0000313" key="2">
    <source>
        <dbReference type="EMBL" id="CAL4042935.1"/>
    </source>
</evidence>
<protein>
    <submittedName>
        <fullName evidence="2">UPF0259 membrane protein YciC</fullName>
    </submittedName>
</protein>
<dbReference type="Pfam" id="PF06790">
    <property type="entry name" value="UPF0259"/>
    <property type="match status" value="1"/>
</dbReference>
<gene>
    <name evidence="2" type="primary">yciC</name>
    <name evidence="2" type="ORF">BUANCORI2928_216</name>
</gene>
<organism evidence="2">
    <name type="scientific">Buchnera aphidicola</name>
    <name type="common">Anoecia corni</name>
    <dbReference type="NCBI Taxonomy" id="2994477"/>
    <lineage>
        <taxon>Bacteria</taxon>
        <taxon>Pseudomonadati</taxon>
        <taxon>Pseudomonadota</taxon>
        <taxon>Gammaproteobacteria</taxon>
        <taxon>Enterobacterales</taxon>
        <taxon>Erwiniaceae</taxon>
        <taxon>Buchnera</taxon>
    </lineage>
</organism>
<keyword evidence="1" id="KW-1133">Transmembrane helix</keyword>
<keyword evidence="1" id="KW-0812">Transmembrane</keyword>
<accession>A0AAT9IGJ2</accession>
<proteinExistence type="predicted"/>
<dbReference type="EMBL" id="OZ060371">
    <property type="protein sequence ID" value="CAL4042935.1"/>
    <property type="molecule type" value="Genomic_DNA"/>
</dbReference>
<dbReference type="RefSeq" id="WP_367681180.1">
    <property type="nucleotide sequence ID" value="NZ_OZ060371.1"/>
</dbReference>
<name>A0AAT9IGJ2_9GAMM</name>
<feature type="transmembrane region" description="Helical" evidence="1">
    <location>
        <begin position="220"/>
        <end position="244"/>
    </location>
</feature>
<feature type="transmembrane region" description="Helical" evidence="1">
    <location>
        <begin position="186"/>
        <end position="208"/>
    </location>
</feature>
<evidence type="ECO:0000256" key="1">
    <source>
        <dbReference type="SAM" id="Phobius"/>
    </source>
</evidence>
<feature type="transmembrane region" description="Helical" evidence="1">
    <location>
        <begin position="77"/>
        <end position="105"/>
    </location>
</feature>
<dbReference type="AlphaFoldDB" id="A0AAT9IGJ2"/>
<feature type="transmembrane region" description="Helical" evidence="1">
    <location>
        <begin position="12"/>
        <end position="35"/>
    </location>
</feature>
<sequence>MSVQKTQLFKDSFYFFRTNFQIFLIVSVLTSSVIIELHDYIILKLISDTYHDSYFVENNSNFTEIIDTFFFKKKLQFIIIFMLKIALRSLYNAILIGTILSTIYLVCKEKCCSFFSVAEKSISILLPLFILQVLNNMLTELGTILCVLPGIILQLLLLLSPVILLHSKKNILYSIKNSIIISKDHIFFIFFTNFLFSSTKKCISLLVSTLLSDFNNSNNIYLLITHSANNFAYIVLYIILYRFYSLETSETKSKKNN</sequence>